<evidence type="ECO:0000313" key="2">
    <source>
        <dbReference type="Proteomes" id="UP001196980"/>
    </source>
</evidence>
<keyword evidence="2" id="KW-1185">Reference proteome</keyword>
<proteinExistence type="predicted"/>
<organism evidence="1 2">
    <name type="scientific">Candidatus Magnetobacterium casense</name>
    <dbReference type="NCBI Taxonomy" id="1455061"/>
    <lineage>
        <taxon>Bacteria</taxon>
        <taxon>Pseudomonadati</taxon>
        <taxon>Nitrospirota</taxon>
        <taxon>Thermodesulfovibrionia</taxon>
        <taxon>Thermodesulfovibrionales</taxon>
        <taxon>Candidatus Magnetobacteriaceae</taxon>
        <taxon>Candidatus Magnetobacterium</taxon>
    </lineage>
</organism>
<dbReference type="Proteomes" id="UP001196980">
    <property type="component" value="Unassembled WGS sequence"/>
</dbReference>
<gene>
    <name evidence="1" type="ORF">HWQ67_12175</name>
</gene>
<comment type="caution">
    <text evidence="1">The sequence shown here is derived from an EMBL/GenBank/DDBJ whole genome shotgun (WGS) entry which is preliminary data.</text>
</comment>
<protein>
    <submittedName>
        <fullName evidence="1">Uncharacterized protein</fullName>
    </submittedName>
</protein>
<accession>A0ABS6S0G7</accession>
<sequence>MEKVYEKQEGEVLVEIFTYESPESPREWDNLGTMVCWHRRYSLGDKHDFKTPEEFKEWAGKGLAVILPIYLYDHSGLTVSTQPFSCPWDSGQVGWIYATKEDVRQNYGVKKISAKWLEHVKAVLEAEVKTYDQYLNGEVYGYKVSKIRKCEACGHEEEIDEDSCWGFYGEMKESGILENLPDFVKTELEA</sequence>
<reference evidence="1 2" key="1">
    <citation type="journal article" date="2020" name="J Geophys Res Biogeosci">
        <title>Magnetotaxis as an Adaptation to Enable Bacterial Shuttling of Microbial Sulfur and Sulfur Cycling Across Aquatic Oxic#Anoxic Interfaces.</title>
        <authorList>
            <person name="Li J."/>
            <person name="Liu P."/>
            <person name="Wang J."/>
            <person name="Roberts A.P."/>
            <person name="Pan Y."/>
        </authorList>
    </citation>
    <scope>NUCLEOTIDE SEQUENCE [LARGE SCALE GENOMIC DNA]</scope>
    <source>
        <strain evidence="1 2">MYR-1_YQ</strain>
    </source>
</reference>
<dbReference type="RefSeq" id="WP_218252961.1">
    <property type="nucleotide sequence ID" value="NZ_JABXWD010000240.1"/>
</dbReference>
<evidence type="ECO:0000313" key="1">
    <source>
        <dbReference type="EMBL" id="MBV6342342.1"/>
    </source>
</evidence>
<dbReference type="EMBL" id="JABXWD010000240">
    <property type="protein sequence ID" value="MBV6342342.1"/>
    <property type="molecule type" value="Genomic_DNA"/>
</dbReference>
<name>A0ABS6S0G7_9BACT</name>